<dbReference type="OrthoDB" id="7877362at2"/>
<dbReference type="EMBL" id="OMOJ01000001">
    <property type="protein sequence ID" value="SPF78174.1"/>
    <property type="molecule type" value="Genomic_DNA"/>
</dbReference>
<evidence type="ECO:0000259" key="1">
    <source>
        <dbReference type="Pfam" id="PF08448"/>
    </source>
</evidence>
<dbReference type="Gene3D" id="3.30.450.20">
    <property type="entry name" value="PAS domain"/>
    <property type="match status" value="1"/>
</dbReference>
<dbReference type="InterPro" id="IPR035965">
    <property type="entry name" value="PAS-like_dom_sf"/>
</dbReference>
<dbReference type="InterPro" id="IPR013656">
    <property type="entry name" value="PAS_4"/>
</dbReference>
<dbReference type="AlphaFoldDB" id="A0A2R8AQR9"/>
<evidence type="ECO:0000313" key="3">
    <source>
        <dbReference type="Proteomes" id="UP000244904"/>
    </source>
</evidence>
<keyword evidence="3" id="KW-1185">Reference proteome</keyword>
<dbReference type="Pfam" id="PF08448">
    <property type="entry name" value="PAS_4"/>
    <property type="match status" value="1"/>
</dbReference>
<organism evidence="2 3">
    <name type="scientific">Pseudoprimorskyibacter insulae</name>
    <dbReference type="NCBI Taxonomy" id="1695997"/>
    <lineage>
        <taxon>Bacteria</taxon>
        <taxon>Pseudomonadati</taxon>
        <taxon>Pseudomonadota</taxon>
        <taxon>Alphaproteobacteria</taxon>
        <taxon>Rhodobacterales</taxon>
        <taxon>Paracoccaceae</taxon>
        <taxon>Pseudoprimorskyibacter</taxon>
    </lineage>
</organism>
<name>A0A2R8AQR9_9RHOB</name>
<sequence>MELILNKDSVSAQSISTMLGYVAQRSNVCAKVLNTDGEVVAINGRGLELLGVDRTDVCGQMWVAFWNGDARTLAENAVAKAFSGTPAHFSAEFSGTATPTTWEVEIFPLEWVAGEVASVLVVSANITALTAMDDGQDKALNLDVLKGLSEALHAMSNIASVSASSARLLRRKSDDPVVAEIAASLDHAAVKAQAAITDLKQALYR</sequence>
<evidence type="ECO:0000313" key="2">
    <source>
        <dbReference type="EMBL" id="SPF78174.1"/>
    </source>
</evidence>
<protein>
    <recommendedName>
        <fullName evidence="1">PAS fold-4 domain-containing protein</fullName>
    </recommendedName>
</protein>
<dbReference type="SUPFAM" id="SSF55785">
    <property type="entry name" value="PYP-like sensor domain (PAS domain)"/>
    <property type="match status" value="1"/>
</dbReference>
<dbReference type="InterPro" id="IPR000014">
    <property type="entry name" value="PAS"/>
</dbReference>
<gene>
    <name evidence="2" type="ORF">PRI8871_00767</name>
</gene>
<dbReference type="RefSeq" id="WP_108884843.1">
    <property type="nucleotide sequence ID" value="NZ_OMOJ01000001.1"/>
</dbReference>
<dbReference type="Proteomes" id="UP000244904">
    <property type="component" value="Unassembled WGS sequence"/>
</dbReference>
<feature type="domain" description="PAS fold-4" evidence="1">
    <location>
        <begin position="26"/>
        <end position="129"/>
    </location>
</feature>
<proteinExistence type="predicted"/>
<accession>A0A2R8AQR9</accession>
<reference evidence="3" key="1">
    <citation type="submission" date="2018-03" db="EMBL/GenBank/DDBJ databases">
        <authorList>
            <person name="Rodrigo-Torres L."/>
            <person name="Arahal R. D."/>
            <person name="Lucena T."/>
        </authorList>
    </citation>
    <scope>NUCLEOTIDE SEQUENCE [LARGE SCALE GENOMIC DNA]</scope>
    <source>
        <strain evidence="3">CECT 8871</strain>
    </source>
</reference>
<dbReference type="CDD" id="cd00130">
    <property type="entry name" value="PAS"/>
    <property type="match status" value="1"/>
</dbReference>